<organism evidence="2 3">
    <name type="scientific">Macrostomum lignano</name>
    <dbReference type="NCBI Taxonomy" id="282301"/>
    <lineage>
        <taxon>Eukaryota</taxon>
        <taxon>Metazoa</taxon>
        <taxon>Spiralia</taxon>
        <taxon>Lophotrochozoa</taxon>
        <taxon>Platyhelminthes</taxon>
        <taxon>Rhabditophora</taxon>
        <taxon>Macrostomorpha</taxon>
        <taxon>Macrostomida</taxon>
        <taxon>Macrostomidae</taxon>
        <taxon>Macrostomum</taxon>
    </lineage>
</organism>
<dbReference type="PANTHER" id="PTHR36910">
    <property type="match status" value="1"/>
</dbReference>
<sequence>IATQSPSMSPVEADEEEVQDILESWLTLQSTKEEVESLQRLADCLCHPSQQKSAAAARTVENGSDSGDSDDPAEAAFLRASSMTSTTTSWTLDDVRRLARRARLSCRLAEDLDWLAFYLFDRRFGWPDLREEDGGLLLVTRPEAQGRTRRSGKQEELRHKQALIRCLDSLIEWLTGQQVSAMSVKMMASAARIASDTPVTRYQLTLHSFDWLRERLHRPDEATFAAVCELASQAVSDVWSQIRGSAVSRLGPIVDRLSLVQIQQLFDELARLCHPMGNSWQATEGGISGLNAIIKRFQRVGCSPGDLSLSSSSSTSGLSPRMNSQIKIGPHVLDKLPMYVYHKTKMLAFELVTDEQLTTRETAVKAFVNCLACCSDQESELAFHEVYQRLSSCLGSEDLLECPVQSESFSFMEPYCAESLLNLCLQLFKRIRDHQSYLQNWDIYHRVFDVYLMHPASSVRQAASNLYKYVVARSVSSPLLVKNILYCLMRKWTPDQATLLRPIDQVLREKLSARQPVRPSTGDEEREFERESDTWEWREGRLMVCELVCKLLLKNHSLCVTTGGRGGAGGTGGGGVGGKSQSCNAGGGHRKPGKSQHPQQLNNSRGRCSMSESDGVTDEFLSLRERLNLGRRSSQSEVPAFPPSHWLDPIEAGQVLNFVSPVSFLVQVNRIDSPGTPTPPSSPAGGGGGGGGGIFSTQQSTSSSSQQQLPSFRSLLCLMLHTCAESLADGSWELRRMGRQAFVAVGQLLLAYDRRLFEHTVSTHLRYEPSVMTFCVLWMVRDALLAQTRMQQQQQQQQLEIPAAWLTSCRHYLTEFPLNCVSVHAADVLFLAAQPSALPAPDAGAIIGCLRAIDATLAGGGDVEVELTLLTTLSVTASPADFLLTLLEACAPRLTAFAAVGQLDCAGRLLPLCLGWLRIVGRGGRGQRRTSAGFTVGGVVGILTASSAAAVTASTTDSVEAGRLLLNCVAVLAERIAAIGEVKPGHSGSLEEWTAATALSGEALERLADLMRSEPSIWLAYRRHLMSAVRCLLPIAAIGCSLSPGDAPSGRTAAAAASAAASIDSLVAAAASQLVKLPDVGSSQKSASNGPADKASQMRASKRRQFKLYASQSTVHSDDASDNSDNQGSDISDGEDSVYNPIASLCAGNNGFDRTSRQRVISNCLTEDEAEDSSSEAAASDWDSSSVGDSDPGRPADPRVRQDSSEQQKLGLAFLSEAREIFVALSRAAPERLVDSAARLKPEERLRVEAMAAAREAAGEPETQL</sequence>
<dbReference type="OrthoDB" id="407325at2759"/>
<evidence type="ECO:0000256" key="1">
    <source>
        <dbReference type="SAM" id="MobiDB-lite"/>
    </source>
</evidence>
<evidence type="ECO:0000313" key="2">
    <source>
        <dbReference type="EMBL" id="PAA69397.1"/>
    </source>
</evidence>
<feature type="compositionally biased region" description="Basic and acidic residues" evidence="1">
    <location>
        <begin position="1191"/>
        <end position="1206"/>
    </location>
</feature>
<feature type="compositionally biased region" description="Polar residues" evidence="1">
    <location>
        <begin position="596"/>
        <end position="614"/>
    </location>
</feature>
<feature type="compositionally biased region" description="Gly residues" evidence="1">
    <location>
        <begin position="684"/>
        <end position="694"/>
    </location>
</feature>
<accession>A0A267F893</accession>
<dbReference type="AlphaFoldDB" id="A0A267F893"/>
<feature type="region of interest" description="Disordered" evidence="1">
    <location>
        <begin position="1166"/>
        <end position="1207"/>
    </location>
</feature>
<reference evidence="2 3" key="1">
    <citation type="submission" date="2017-06" db="EMBL/GenBank/DDBJ databases">
        <title>A platform for efficient transgenesis in Macrostomum lignano, a flatworm model organism for stem cell research.</title>
        <authorList>
            <person name="Berezikov E."/>
        </authorList>
    </citation>
    <scope>NUCLEOTIDE SEQUENCE [LARGE SCALE GENOMIC DNA]</scope>
    <source>
        <strain evidence="2">DV1</strain>
        <tissue evidence="2">Whole organism</tissue>
    </source>
</reference>
<gene>
    <name evidence="2" type="ORF">BOX15_Mlig023634g1</name>
</gene>
<evidence type="ECO:0000313" key="3">
    <source>
        <dbReference type="Proteomes" id="UP000215902"/>
    </source>
</evidence>
<protein>
    <submittedName>
        <fullName evidence="2">Uncharacterized protein</fullName>
    </submittedName>
</protein>
<dbReference type="PANTHER" id="PTHR36910:SF8">
    <property type="match status" value="1"/>
</dbReference>
<feature type="region of interest" description="Disordered" evidence="1">
    <location>
        <begin position="566"/>
        <end position="614"/>
    </location>
</feature>
<keyword evidence="3" id="KW-1185">Reference proteome</keyword>
<feature type="region of interest" description="Disordered" evidence="1">
    <location>
        <begin position="1079"/>
        <end position="1137"/>
    </location>
</feature>
<feature type="compositionally biased region" description="Gly residues" evidence="1">
    <location>
        <begin position="566"/>
        <end position="578"/>
    </location>
</feature>
<dbReference type="InterPro" id="IPR016024">
    <property type="entry name" value="ARM-type_fold"/>
</dbReference>
<feature type="region of interest" description="Disordered" evidence="1">
    <location>
        <begin position="670"/>
        <end position="701"/>
    </location>
</feature>
<feature type="non-terminal residue" evidence="2">
    <location>
        <position position="1"/>
    </location>
</feature>
<feature type="compositionally biased region" description="Low complexity" evidence="1">
    <location>
        <begin position="1175"/>
        <end position="1190"/>
    </location>
</feature>
<dbReference type="EMBL" id="NIVC01001326">
    <property type="protein sequence ID" value="PAA69397.1"/>
    <property type="molecule type" value="Genomic_DNA"/>
</dbReference>
<proteinExistence type="predicted"/>
<name>A0A267F893_9PLAT</name>
<dbReference type="SUPFAM" id="SSF48371">
    <property type="entry name" value="ARM repeat"/>
    <property type="match status" value="1"/>
</dbReference>
<dbReference type="Proteomes" id="UP000215902">
    <property type="component" value="Unassembled WGS sequence"/>
</dbReference>
<comment type="caution">
    <text evidence="2">The sequence shown here is derived from an EMBL/GenBank/DDBJ whole genome shotgun (WGS) entry which is preliminary data.</text>
</comment>